<feature type="region of interest" description="Disordered" evidence="1">
    <location>
        <begin position="126"/>
        <end position="158"/>
    </location>
</feature>
<proteinExistence type="predicted"/>
<dbReference type="EMBL" id="BAABFA010000010">
    <property type="protein sequence ID" value="GAA4465630.1"/>
    <property type="molecule type" value="Genomic_DNA"/>
</dbReference>
<evidence type="ECO:0000313" key="3">
    <source>
        <dbReference type="Proteomes" id="UP001500067"/>
    </source>
</evidence>
<dbReference type="RefSeq" id="WP_345081900.1">
    <property type="nucleotide sequence ID" value="NZ_BAABFA010000010.1"/>
</dbReference>
<evidence type="ECO:0000313" key="2">
    <source>
        <dbReference type="EMBL" id="GAA4465630.1"/>
    </source>
</evidence>
<evidence type="ECO:0000256" key="1">
    <source>
        <dbReference type="SAM" id="MobiDB-lite"/>
    </source>
</evidence>
<accession>A0ABP8NGT6</accession>
<name>A0ABP8NGT6_9BACT</name>
<dbReference type="Proteomes" id="UP001500067">
    <property type="component" value="Unassembled WGS sequence"/>
</dbReference>
<organism evidence="2 3">
    <name type="scientific">Nemorincola caseinilytica</name>
    <dbReference type="NCBI Taxonomy" id="2054315"/>
    <lineage>
        <taxon>Bacteria</taxon>
        <taxon>Pseudomonadati</taxon>
        <taxon>Bacteroidota</taxon>
        <taxon>Chitinophagia</taxon>
        <taxon>Chitinophagales</taxon>
        <taxon>Chitinophagaceae</taxon>
        <taxon>Nemorincola</taxon>
    </lineage>
</organism>
<reference evidence="3" key="1">
    <citation type="journal article" date="2019" name="Int. J. Syst. Evol. Microbiol.">
        <title>The Global Catalogue of Microorganisms (GCM) 10K type strain sequencing project: providing services to taxonomists for standard genome sequencing and annotation.</title>
        <authorList>
            <consortium name="The Broad Institute Genomics Platform"/>
            <consortium name="The Broad Institute Genome Sequencing Center for Infectious Disease"/>
            <person name="Wu L."/>
            <person name="Ma J."/>
        </authorList>
    </citation>
    <scope>NUCLEOTIDE SEQUENCE [LARGE SCALE GENOMIC DNA]</scope>
    <source>
        <strain evidence="3">JCM 32105</strain>
    </source>
</reference>
<dbReference type="Gene3D" id="3.10.450.50">
    <property type="match status" value="1"/>
</dbReference>
<sequence>MKNVLDRSLLIAALALALTGCGKNNPKDVAQTWLTAFYHMDADPALKLSTPATRNLINTLSALSGDIPADKQEELNKIKVTIKDVKENGDNAAVTYTTTEDPKKELTLNLVRQSDKWLVQFTKTDLGNQMDSENMEEEPLADPASTDTVQPAPAEAGQ</sequence>
<keyword evidence="3" id="KW-1185">Reference proteome</keyword>
<dbReference type="PROSITE" id="PS51257">
    <property type="entry name" value="PROKAR_LIPOPROTEIN"/>
    <property type="match status" value="1"/>
</dbReference>
<gene>
    <name evidence="2" type="ORF">GCM10023093_18160</name>
</gene>
<evidence type="ECO:0008006" key="4">
    <source>
        <dbReference type="Google" id="ProtNLM"/>
    </source>
</evidence>
<protein>
    <recommendedName>
        <fullName evidence="4">DUF4878 domain-containing protein</fullName>
    </recommendedName>
</protein>
<comment type="caution">
    <text evidence="2">The sequence shown here is derived from an EMBL/GenBank/DDBJ whole genome shotgun (WGS) entry which is preliminary data.</text>
</comment>